<protein>
    <submittedName>
        <fullName evidence="2">Uncharacterized protein</fullName>
    </submittedName>
</protein>
<dbReference type="Proteomes" id="UP000400924">
    <property type="component" value="Unassembled WGS sequence"/>
</dbReference>
<dbReference type="EMBL" id="VJZC01000103">
    <property type="protein sequence ID" value="MPY58806.1"/>
    <property type="molecule type" value="Genomic_DNA"/>
</dbReference>
<gene>
    <name evidence="2" type="ORF">FNH08_17025</name>
</gene>
<feature type="region of interest" description="Disordered" evidence="1">
    <location>
        <begin position="136"/>
        <end position="166"/>
    </location>
</feature>
<sequence length="271" mass="30718">MKTKKATAIRKKRPALRLGTIDAAQLLDRLRELHELGGDPEFEKFPDTDELFLVLRHVERMAAGLRQPANVPGSLIGEAAVLRVKLWQHLREQADIGQLKALEDGRAAGVTWHHFAEALAVASKQGAYQKARRLKAEQVRAPGERRTPEVAREHERRAAAEERAERTRVAEQERRFPLALRIGRLLLEHRDGLVVSGMSAYWLEEIADTIDDRTTATERANFTTFVESLVRHIHQHARDRDQPPTTTAGARNALALATEFTHQEWPTIPER</sequence>
<name>A0A5N8XIA0_9ACTN</name>
<accession>A0A5N8XIA0</accession>
<reference evidence="2 3" key="1">
    <citation type="submission" date="2019-07" db="EMBL/GenBank/DDBJ databases">
        <title>New species of Amycolatopsis and Streptomyces.</title>
        <authorList>
            <person name="Duangmal K."/>
            <person name="Teo W.F.A."/>
            <person name="Lipun K."/>
        </authorList>
    </citation>
    <scope>NUCLEOTIDE SEQUENCE [LARGE SCALE GENOMIC DNA]</scope>
    <source>
        <strain evidence="2 3">NBRC 106415</strain>
    </source>
</reference>
<keyword evidence="3" id="KW-1185">Reference proteome</keyword>
<evidence type="ECO:0000313" key="3">
    <source>
        <dbReference type="Proteomes" id="UP000400924"/>
    </source>
</evidence>
<dbReference type="RefSeq" id="WP_152772334.1">
    <property type="nucleotide sequence ID" value="NZ_VJZC01000103.1"/>
</dbReference>
<dbReference type="AlphaFoldDB" id="A0A5N8XIA0"/>
<evidence type="ECO:0000313" key="2">
    <source>
        <dbReference type="EMBL" id="MPY58806.1"/>
    </source>
</evidence>
<evidence type="ECO:0000256" key="1">
    <source>
        <dbReference type="SAM" id="MobiDB-lite"/>
    </source>
</evidence>
<comment type="caution">
    <text evidence="2">The sequence shown here is derived from an EMBL/GenBank/DDBJ whole genome shotgun (WGS) entry which is preliminary data.</text>
</comment>
<dbReference type="OrthoDB" id="4316904at2"/>
<organism evidence="2 3">
    <name type="scientific">Streptomyces spongiae</name>
    <dbReference type="NCBI Taxonomy" id="565072"/>
    <lineage>
        <taxon>Bacteria</taxon>
        <taxon>Bacillati</taxon>
        <taxon>Actinomycetota</taxon>
        <taxon>Actinomycetes</taxon>
        <taxon>Kitasatosporales</taxon>
        <taxon>Streptomycetaceae</taxon>
        <taxon>Streptomyces</taxon>
    </lineage>
</organism>
<proteinExistence type="predicted"/>